<dbReference type="RefSeq" id="WP_149081341.1">
    <property type="nucleotide sequence ID" value="NZ_VTAW01000010.1"/>
</dbReference>
<evidence type="ECO:0000313" key="9">
    <source>
        <dbReference type="Proteomes" id="UP000324104"/>
    </source>
</evidence>
<name>A0A5D5AKN2_9EURY</name>
<feature type="domain" description="AAA+ ATPase" evidence="7">
    <location>
        <begin position="346"/>
        <end position="522"/>
    </location>
</feature>
<accession>A0A5D5AKN2</accession>
<keyword evidence="4" id="KW-0347">Helicase</keyword>
<evidence type="ECO:0000256" key="5">
    <source>
        <dbReference type="ARBA" id="ARBA00022840"/>
    </source>
</evidence>
<dbReference type="SUPFAM" id="SSF52540">
    <property type="entry name" value="P-loop containing nucleoside triphosphate hydrolases"/>
    <property type="match status" value="1"/>
</dbReference>
<keyword evidence="5" id="KW-0067">ATP-binding</keyword>
<evidence type="ECO:0000256" key="2">
    <source>
        <dbReference type="ARBA" id="ARBA00022741"/>
    </source>
</evidence>
<feature type="compositionally biased region" description="Basic and acidic residues" evidence="6">
    <location>
        <begin position="126"/>
        <end position="141"/>
    </location>
</feature>
<dbReference type="GO" id="GO:0016787">
    <property type="term" value="F:hydrolase activity"/>
    <property type="evidence" value="ECO:0007669"/>
    <property type="project" value="UniProtKB-KW"/>
</dbReference>
<dbReference type="AlphaFoldDB" id="A0A5D5AKN2"/>
<dbReference type="FunFam" id="3.40.50.300:FF:000326">
    <property type="entry name" value="P-loop containing nucleoside triphosphate hydrolase"/>
    <property type="match status" value="1"/>
</dbReference>
<dbReference type="CDD" id="cd18808">
    <property type="entry name" value="SF1_C_Upf1"/>
    <property type="match status" value="1"/>
</dbReference>
<evidence type="ECO:0000256" key="6">
    <source>
        <dbReference type="SAM" id="MobiDB-lite"/>
    </source>
</evidence>
<gene>
    <name evidence="8" type="ORF">FYC77_09915</name>
</gene>
<dbReference type="GO" id="GO:0005694">
    <property type="term" value="C:chromosome"/>
    <property type="evidence" value="ECO:0007669"/>
    <property type="project" value="UniProtKB-ARBA"/>
</dbReference>
<keyword evidence="9" id="KW-1185">Reference proteome</keyword>
<dbReference type="EMBL" id="VTAW01000010">
    <property type="protein sequence ID" value="TYT62256.1"/>
    <property type="molecule type" value="Genomic_DNA"/>
</dbReference>
<comment type="caution">
    <text evidence="8">The sequence shown here is derived from an EMBL/GenBank/DDBJ whole genome shotgun (WGS) entry which is preliminary data.</text>
</comment>
<dbReference type="Pfam" id="PF13086">
    <property type="entry name" value="AAA_11"/>
    <property type="match status" value="2"/>
</dbReference>
<dbReference type="InterPro" id="IPR027417">
    <property type="entry name" value="P-loop_NTPase"/>
</dbReference>
<evidence type="ECO:0000259" key="7">
    <source>
        <dbReference type="SMART" id="SM00382"/>
    </source>
</evidence>
<proteinExistence type="inferred from homology"/>
<evidence type="ECO:0000256" key="4">
    <source>
        <dbReference type="ARBA" id="ARBA00022806"/>
    </source>
</evidence>
<comment type="similarity">
    <text evidence="1">Belongs to the DNA2/NAM7 helicase family.</text>
</comment>
<dbReference type="Pfam" id="PF13087">
    <property type="entry name" value="AAA_12"/>
    <property type="match status" value="1"/>
</dbReference>
<evidence type="ECO:0000256" key="1">
    <source>
        <dbReference type="ARBA" id="ARBA00007913"/>
    </source>
</evidence>
<dbReference type="InterPro" id="IPR050534">
    <property type="entry name" value="Coronavir_polyprotein_1ab"/>
</dbReference>
<feature type="region of interest" description="Disordered" evidence="6">
    <location>
        <begin position="119"/>
        <end position="142"/>
    </location>
</feature>
<dbReference type="PANTHER" id="PTHR43788">
    <property type="entry name" value="DNA2/NAM7 HELICASE FAMILY MEMBER"/>
    <property type="match status" value="1"/>
</dbReference>
<dbReference type="InterPro" id="IPR047187">
    <property type="entry name" value="SF1_C_Upf1"/>
</dbReference>
<evidence type="ECO:0000256" key="3">
    <source>
        <dbReference type="ARBA" id="ARBA00022801"/>
    </source>
</evidence>
<keyword evidence="2" id="KW-0547">Nucleotide-binding</keyword>
<dbReference type="GO" id="GO:0005524">
    <property type="term" value="F:ATP binding"/>
    <property type="evidence" value="ECO:0007669"/>
    <property type="project" value="UniProtKB-KW"/>
</dbReference>
<dbReference type="PANTHER" id="PTHR43788:SF8">
    <property type="entry name" value="DNA-BINDING PROTEIN SMUBP-2"/>
    <property type="match status" value="1"/>
</dbReference>
<dbReference type="Gene3D" id="3.40.50.300">
    <property type="entry name" value="P-loop containing nucleotide triphosphate hydrolases"/>
    <property type="match status" value="2"/>
</dbReference>
<dbReference type="GO" id="GO:0043139">
    <property type="term" value="F:5'-3' DNA helicase activity"/>
    <property type="evidence" value="ECO:0007669"/>
    <property type="project" value="TreeGrafter"/>
</dbReference>
<dbReference type="InterPro" id="IPR041679">
    <property type="entry name" value="DNA2/NAM7-like_C"/>
</dbReference>
<evidence type="ECO:0000313" key="8">
    <source>
        <dbReference type="EMBL" id="TYT62256.1"/>
    </source>
</evidence>
<organism evidence="8 9">
    <name type="scientific">Natrialba swarupiae</name>
    <dbReference type="NCBI Taxonomy" id="2448032"/>
    <lineage>
        <taxon>Archaea</taxon>
        <taxon>Methanobacteriati</taxon>
        <taxon>Methanobacteriota</taxon>
        <taxon>Stenosarchaea group</taxon>
        <taxon>Halobacteria</taxon>
        <taxon>Halobacteriales</taxon>
        <taxon>Natrialbaceae</taxon>
        <taxon>Natrialba</taxon>
    </lineage>
</organism>
<dbReference type="InterPro" id="IPR041677">
    <property type="entry name" value="DNA2/NAM7_AAA_11"/>
</dbReference>
<protein>
    <submittedName>
        <fullName evidence="8">AAA family ATPase</fullName>
    </submittedName>
</protein>
<reference evidence="8 9" key="1">
    <citation type="submission" date="2019-08" db="EMBL/GenBank/DDBJ databases">
        <title>Archaea genome.</title>
        <authorList>
            <person name="Kajale S."/>
            <person name="Shouche Y."/>
            <person name="Deshpande N."/>
            <person name="Sharma A."/>
        </authorList>
    </citation>
    <scope>NUCLEOTIDE SEQUENCE [LARGE SCALE GENOMIC DNA]</scope>
    <source>
        <strain evidence="8 9">ESP3B_9</strain>
    </source>
</reference>
<dbReference type="InterPro" id="IPR003593">
    <property type="entry name" value="AAA+_ATPase"/>
</dbReference>
<dbReference type="SMART" id="SM00382">
    <property type="entry name" value="AAA"/>
    <property type="match status" value="1"/>
</dbReference>
<sequence>MSLLFDHALSNFSPVGGHHYEVTADDFASAKERVPVKPIVEFAQHHDLAFPGDDEYISIPLHGTDNATPTGEYLGYANTDLRGEIIVYRDGDDRGSISLSEFAETKLARRVRFWHSDYQPPSLPESYDRPVDDNEPSRKTIDSNSFCADLEEYIGNERDATRQANEGRAQSNTAREIYVNGGNAIPTVEYRGQDGEQLRLEAQPLTDESDDRDDWAYYVPNTFGIYQGNEILLHGDGDVFPLPATVETIHGLRFTASIHWSDVESSNSVRHHLSNDADLGISLLLNTVPTDRELEAVAELQKDAFLDVLTGQRPITFTNGATAQSMQADDDLNQEQQLASELALLADDVFCIHGPPGTGKTRTLIEIVRRAVEAGERVLVCADSNQAVDNIVVGESTVNDPDDSSLHRYAQYENGEFTLRRLNGSKRSNDLVRQYGTTNESADVVAGTNNSTAGLPSEFDLLVLDEATQATCASSCIPLVKADRVVLAGDHKQLPPFSTTEEPPESSLGMSLFEHLYADGGVYEGVGMQLKTQYRMHRDIAAFSNSAFYNRELRNGRTVESLPSRDEPMEAFNVGGSVEVDDYSRSNDTEARLVTYLVQELSDDLSTDEIGVITPYTAQVRTIEERLQDHIQNGNAVTVDTIDSFQGSEREAIVLSLVRSNSHGNIGFLGREKDGPRRLNVALTRAKRYCAVVADFHTLCYETSGKCTDLYARFNRFFEETDRRRDVDPDFIPI</sequence>
<dbReference type="Proteomes" id="UP000324104">
    <property type="component" value="Unassembled WGS sequence"/>
</dbReference>
<keyword evidence="3" id="KW-0378">Hydrolase</keyword>